<dbReference type="KEGG" id="pcm:AY601_2285"/>
<sequence length="469" mass="52695">MAKLLIIDDERAIRSTLREILEYENYEVEDIDNGVDGLDLIKKKKYDLVLCDIKMNKMDGMEVLEQALAHSPDLPFIMISGHGTVETAIEASKKGAFDFISKPPDLNRLLITVRNALDRGNLVTETKVLKRRVSKTRDILGSSENINKIKETIERVAPTEARVLITGANGSGKELVARWLHEKSHRSENPLIEVNCAAIPSELIESELFGHEKGSFTSAVKQRIGKFELANGGTLFLDEIGDMSLSAQAKVLRALQEHKITRVGGEKELEVNVRVLAATNKDLMKEIEDGNFRMDLYHRLNVINIHVPHLTERREDIPEIAMSFLEDICKDYGMPVKKISEAGMVALQNLPWTGNVRELHNMIERLIILSDKIISEHEVTAFANPGGGTNIGAANHGFSGNSNGSSSGSTNYDKFTNFQDYKDHAEREFIKFKLEKNNWNVSKTADDIDIQRSHLYSKIEKFGLKRVTE</sequence>
<dbReference type="FunFam" id="3.40.50.2300:FF:000018">
    <property type="entry name" value="DNA-binding transcriptional regulator NtrC"/>
    <property type="match status" value="1"/>
</dbReference>
<protein>
    <submittedName>
        <fullName evidence="10">Fis family transcriptional regulator</fullName>
    </submittedName>
</protein>
<dbReference type="Pfam" id="PF02954">
    <property type="entry name" value="HTH_8"/>
    <property type="match status" value="1"/>
</dbReference>
<evidence type="ECO:0000256" key="7">
    <source>
        <dbReference type="PROSITE-ProRule" id="PRU00169"/>
    </source>
</evidence>
<dbReference type="Pfam" id="PF25601">
    <property type="entry name" value="AAA_lid_14"/>
    <property type="match status" value="1"/>
</dbReference>
<dbReference type="FunFam" id="3.40.50.300:FF:000006">
    <property type="entry name" value="DNA-binding transcriptional regulator NtrC"/>
    <property type="match status" value="1"/>
</dbReference>
<dbReference type="InterPro" id="IPR009057">
    <property type="entry name" value="Homeodomain-like_sf"/>
</dbReference>
<dbReference type="PROSITE" id="PS00676">
    <property type="entry name" value="SIGMA54_INTERACT_2"/>
    <property type="match status" value="1"/>
</dbReference>
<proteinExistence type="predicted"/>
<keyword evidence="6" id="KW-0804">Transcription</keyword>
<keyword evidence="3" id="KW-0067">ATP-binding</keyword>
<dbReference type="InterPro" id="IPR003593">
    <property type="entry name" value="AAA+_ATPase"/>
</dbReference>
<dbReference type="Pfam" id="PF00158">
    <property type="entry name" value="Sigma54_activat"/>
    <property type="match status" value="1"/>
</dbReference>
<keyword evidence="5" id="KW-0805">Transcription regulation</keyword>
<keyword evidence="2" id="KW-0547">Nucleotide-binding</keyword>
<dbReference type="InterPro" id="IPR002197">
    <property type="entry name" value="HTH_Fis"/>
</dbReference>
<dbReference type="InterPro" id="IPR002078">
    <property type="entry name" value="Sigma_54_int"/>
</dbReference>
<keyword evidence="4" id="KW-0902">Two-component regulatory system</keyword>
<evidence type="ECO:0000313" key="11">
    <source>
        <dbReference type="Proteomes" id="UP000071561"/>
    </source>
</evidence>
<evidence type="ECO:0000256" key="1">
    <source>
        <dbReference type="ARBA" id="ARBA00022553"/>
    </source>
</evidence>
<reference evidence="10 11" key="1">
    <citation type="submission" date="2016-03" db="EMBL/GenBank/DDBJ databases">
        <title>Complete genome sequence of Pedobacter cryoconitis PAMC 27485.</title>
        <authorList>
            <person name="Lee J."/>
            <person name="Kim O.-S."/>
        </authorList>
    </citation>
    <scope>NUCLEOTIDE SEQUENCE [LARGE SCALE GENOMIC DNA]</scope>
    <source>
        <strain evidence="10 11">PAMC 27485</strain>
    </source>
</reference>
<dbReference type="PROSITE" id="PS50045">
    <property type="entry name" value="SIGMA54_INTERACT_4"/>
    <property type="match status" value="1"/>
</dbReference>
<gene>
    <name evidence="10" type="ORF">AY601_2285</name>
</gene>
<evidence type="ECO:0000256" key="2">
    <source>
        <dbReference type="ARBA" id="ARBA00022741"/>
    </source>
</evidence>
<dbReference type="Proteomes" id="UP000071561">
    <property type="component" value="Chromosome"/>
</dbReference>
<dbReference type="GO" id="GO:0006355">
    <property type="term" value="P:regulation of DNA-templated transcription"/>
    <property type="evidence" value="ECO:0007669"/>
    <property type="project" value="InterPro"/>
</dbReference>
<name>A0A127VD43_9SPHI</name>
<dbReference type="Gene3D" id="1.10.10.60">
    <property type="entry name" value="Homeodomain-like"/>
    <property type="match status" value="1"/>
</dbReference>
<dbReference type="PANTHER" id="PTHR32071:SF17">
    <property type="entry name" value="TRANSCRIPTIONAL REGULATOR (NTRC FAMILY)"/>
    <property type="match status" value="1"/>
</dbReference>
<evidence type="ECO:0000259" key="9">
    <source>
        <dbReference type="PROSITE" id="PS50110"/>
    </source>
</evidence>
<evidence type="ECO:0000256" key="4">
    <source>
        <dbReference type="ARBA" id="ARBA00023012"/>
    </source>
</evidence>
<dbReference type="SUPFAM" id="SSF52172">
    <property type="entry name" value="CheY-like"/>
    <property type="match status" value="1"/>
</dbReference>
<feature type="domain" description="Sigma-54 factor interaction" evidence="8">
    <location>
        <begin position="139"/>
        <end position="368"/>
    </location>
</feature>
<dbReference type="GO" id="GO:0043565">
    <property type="term" value="F:sequence-specific DNA binding"/>
    <property type="evidence" value="ECO:0007669"/>
    <property type="project" value="InterPro"/>
</dbReference>
<organism evidence="10 11">
    <name type="scientific">Pedobacter cryoconitis</name>
    <dbReference type="NCBI Taxonomy" id="188932"/>
    <lineage>
        <taxon>Bacteria</taxon>
        <taxon>Pseudomonadati</taxon>
        <taxon>Bacteroidota</taxon>
        <taxon>Sphingobacteriia</taxon>
        <taxon>Sphingobacteriales</taxon>
        <taxon>Sphingobacteriaceae</taxon>
        <taxon>Pedobacter</taxon>
    </lineage>
</organism>
<dbReference type="EMBL" id="CP014504">
    <property type="protein sequence ID" value="AMP99179.1"/>
    <property type="molecule type" value="Genomic_DNA"/>
</dbReference>
<evidence type="ECO:0000256" key="5">
    <source>
        <dbReference type="ARBA" id="ARBA00023015"/>
    </source>
</evidence>
<evidence type="ECO:0000313" key="10">
    <source>
        <dbReference type="EMBL" id="AMP99179.1"/>
    </source>
</evidence>
<dbReference type="Gene3D" id="3.40.50.300">
    <property type="entry name" value="P-loop containing nucleotide triphosphate hydrolases"/>
    <property type="match status" value="1"/>
</dbReference>
<accession>A0A127VD43</accession>
<feature type="domain" description="Response regulatory" evidence="9">
    <location>
        <begin position="3"/>
        <end position="117"/>
    </location>
</feature>
<dbReference type="SMART" id="SM00448">
    <property type="entry name" value="REC"/>
    <property type="match status" value="1"/>
</dbReference>
<dbReference type="PATRIC" id="fig|188932.3.peg.2393"/>
<dbReference type="SUPFAM" id="SSF46689">
    <property type="entry name" value="Homeodomain-like"/>
    <property type="match status" value="1"/>
</dbReference>
<dbReference type="InterPro" id="IPR011006">
    <property type="entry name" value="CheY-like_superfamily"/>
</dbReference>
<feature type="modified residue" description="4-aspartylphosphate" evidence="7">
    <location>
        <position position="52"/>
    </location>
</feature>
<dbReference type="GO" id="GO:0005524">
    <property type="term" value="F:ATP binding"/>
    <property type="evidence" value="ECO:0007669"/>
    <property type="project" value="UniProtKB-KW"/>
</dbReference>
<dbReference type="GO" id="GO:0000160">
    <property type="term" value="P:phosphorelay signal transduction system"/>
    <property type="evidence" value="ECO:0007669"/>
    <property type="project" value="UniProtKB-KW"/>
</dbReference>
<keyword evidence="11" id="KW-1185">Reference proteome</keyword>
<dbReference type="InterPro" id="IPR025943">
    <property type="entry name" value="Sigma_54_int_dom_ATP-bd_2"/>
</dbReference>
<dbReference type="InterPro" id="IPR027417">
    <property type="entry name" value="P-loop_NTPase"/>
</dbReference>
<dbReference type="Gene3D" id="1.10.8.60">
    <property type="match status" value="1"/>
</dbReference>
<dbReference type="InterPro" id="IPR001789">
    <property type="entry name" value="Sig_transdc_resp-reg_receiver"/>
</dbReference>
<dbReference type="AlphaFoldDB" id="A0A127VD43"/>
<dbReference type="SMART" id="SM00382">
    <property type="entry name" value="AAA"/>
    <property type="match status" value="1"/>
</dbReference>
<dbReference type="Pfam" id="PF00072">
    <property type="entry name" value="Response_reg"/>
    <property type="match status" value="1"/>
</dbReference>
<dbReference type="CDD" id="cd00009">
    <property type="entry name" value="AAA"/>
    <property type="match status" value="1"/>
</dbReference>
<dbReference type="PROSITE" id="PS50110">
    <property type="entry name" value="RESPONSE_REGULATORY"/>
    <property type="match status" value="1"/>
</dbReference>
<dbReference type="PANTHER" id="PTHR32071">
    <property type="entry name" value="TRANSCRIPTIONAL REGULATORY PROTEIN"/>
    <property type="match status" value="1"/>
</dbReference>
<dbReference type="SUPFAM" id="SSF52540">
    <property type="entry name" value="P-loop containing nucleoside triphosphate hydrolases"/>
    <property type="match status" value="1"/>
</dbReference>
<evidence type="ECO:0000256" key="6">
    <source>
        <dbReference type="ARBA" id="ARBA00023163"/>
    </source>
</evidence>
<dbReference type="OrthoDB" id="9767722at2"/>
<evidence type="ECO:0000259" key="8">
    <source>
        <dbReference type="PROSITE" id="PS50045"/>
    </source>
</evidence>
<dbReference type="RefSeq" id="WP_068400780.1">
    <property type="nucleotide sequence ID" value="NZ_CP014504.1"/>
</dbReference>
<keyword evidence="1 7" id="KW-0597">Phosphoprotein</keyword>
<evidence type="ECO:0000256" key="3">
    <source>
        <dbReference type="ARBA" id="ARBA00022840"/>
    </source>
</evidence>
<dbReference type="InterPro" id="IPR058031">
    <property type="entry name" value="AAA_lid_NorR"/>
</dbReference>
<dbReference type="Gene3D" id="3.40.50.2300">
    <property type="match status" value="1"/>
</dbReference>